<dbReference type="InterPro" id="IPR033985">
    <property type="entry name" value="SusD-like_N"/>
</dbReference>
<evidence type="ECO:0000259" key="7">
    <source>
        <dbReference type="Pfam" id="PF07980"/>
    </source>
</evidence>
<evidence type="ECO:0000256" key="3">
    <source>
        <dbReference type="ARBA" id="ARBA00022729"/>
    </source>
</evidence>
<evidence type="ECO:0000256" key="5">
    <source>
        <dbReference type="ARBA" id="ARBA00023237"/>
    </source>
</evidence>
<dbReference type="Proteomes" id="UP001297092">
    <property type="component" value="Unassembled WGS sequence"/>
</dbReference>
<comment type="subcellular location">
    <subcellularLocation>
        <location evidence="1">Cell outer membrane</location>
    </subcellularLocation>
</comment>
<name>A0ABS5S0V0_9FLAO</name>
<keyword evidence="4" id="KW-0472">Membrane</keyword>
<dbReference type="RefSeq" id="WP_214111484.1">
    <property type="nucleotide sequence ID" value="NZ_JAHCTB010000001.1"/>
</dbReference>
<feature type="domain" description="SusD-like N-terminal" evidence="8">
    <location>
        <begin position="100"/>
        <end position="233"/>
    </location>
</feature>
<keyword evidence="10" id="KW-1185">Reference proteome</keyword>
<keyword evidence="3 6" id="KW-0732">Signal</keyword>
<accession>A0ABS5S0V0</accession>
<comment type="similarity">
    <text evidence="2">Belongs to the SusD family.</text>
</comment>
<evidence type="ECO:0000256" key="2">
    <source>
        <dbReference type="ARBA" id="ARBA00006275"/>
    </source>
</evidence>
<evidence type="ECO:0000259" key="8">
    <source>
        <dbReference type="Pfam" id="PF14322"/>
    </source>
</evidence>
<sequence>MKKIFYNTALLLISIGVLSSCESELDQVPFDEAPQDQVYQTIDDFENATLGIYETLTLPTLYGGSDAGGMLDAPDVLSDNVTFAQRGRGTRFTLHNFLYFPADEVLGGLYARSYEMIYRANLMLSYAEQFQGDPEDISNFVAEAKALRALGHLNVVSFFGKIPTQSSDANGSLGIAYVTSPDFELLPARETVGDVYNKIVADLTEALADINPDNGVARFDTEVVALLLSRTYLYMGQWQNAIDAADMVTSSIAPRDEVNDVWIDESRAGLLFYIPNTQDGLGVTQGVTWSQGGRFALIPEYVVSLELYQLYQNDDIRKMAYTLNASNGQLQFNAIKKAFGRTVGITGQVDFKLFRVAEANLNKAEAYYNLGNESSARTELDIVRTNRYTSPPSGETGVALRDAIRLERRLEFAFESQRFFDIKRWGLPVSREAFGDLADGSGTPSVTLSLPAGNFRFQLPIPQSTIDKNPNLVQNPGY</sequence>
<dbReference type="Gene3D" id="1.25.40.390">
    <property type="match status" value="1"/>
</dbReference>
<evidence type="ECO:0000313" key="10">
    <source>
        <dbReference type="Proteomes" id="UP001297092"/>
    </source>
</evidence>
<dbReference type="CDD" id="cd08977">
    <property type="entry name" value="SusD"/>
    <property type="match status" value="1"/>
</dbReference>
<organism evidence="9 10">
    <name type="scientific">Aequorivita echinoideorum</name>
    <dbReference type="NCBI Taxonomy" id="1549647"/>
    <lineage>
        <taxon>Bacteria</taxon>
        <taxon>Pseudomonadati</taxon>
        <taxon>Bacteroidota</taxon>
        <taxon>Flavobacteriia</taxon>
        <taxon>Flavobacteriales</taxon>
        <taxon>Flavobacteriaceae</taxon>
        <taxon>Aequorivita</taxon>
    </lineage>
</organism>
<dbReference type="EMBL" id="JAHCTB010000001">
    <property type="protein sequence ID" value="MBT0606603.1"/>
    <property type="molecule type" value="Genomic_DNA"/>
</dbReference>
<evidence type="ECO:0000256" key="6">
    <source>
        <dbReference type="SAM" id="SignalP"/>
    </source>
</evidence>
<feature type="signal peptide" evidence="6">
    <location>
        <begin position="1"/>
        <end position="19"/>
    </location>
</feature>
<dbReference type="PROSITE" id="PS51257">
    <property type="entry name" value="PROKAR_LIPOPROTEIN"/>
    <property type="match status" value="1"/>
</dbReference>
<dbReference type="InterPro" id="IPR011990">
    <property type="entry name" value="TPR-like_helical_dom_sf"/>
</dbReference>
<dbReference type="SUPFAM" id="SSF48452">
    <property type="entry name" value="TPR-like"/>
    <property type="match status" value="1"/>
</dbReference>
<feature type="chain" id="PRO_5047527115" evidence="6">
    <location>
        <begin position="20"/>
        <end position="478"/>
    </location>
</feature>
<keyword evidence="5" id="KW-0998">Cell outer membrane</keyword>
<evidence type="ECO:0000313" key="9">
    <source>
        <dbReference type="EMBL" id="MBT0606603.1"/>
    </source>
</evidence>
<dbReference type="Pfam" id="PF07980">
    <property type="entry name" value="SusD_RagB"/>
    <property type="match status" value="1"/>
</dbReference>
<proteinExistence type="inferred from homology"/>
<evidence type="ECO:0000256" key="1">
    <source>
        <dbReference type="ARBA" id="ARBA00004442"/>
    </source>
</evidence>
<evidence type="ECO:0000256" key="4">
    <source>
        <dbReference type="ARBA" id="ARBA00023136"/>
    </source>
</evidence>
<protein>
    <submittedName>
        <fullName evidence="9">RagB/SusD family nutrient uptake outer membrane protein</fullName>
    </submittedName>
</protein>
<dbReference type="Pfam" id="PF14322">
    <property type="entry name" value="SusD-like_3"/>
    <property type="match status" value="1"/>
</dbReference>
<comment type="caution">
    <text evidence="9">The sequence shown here is derived from an EMBL/GenBank/DDBJ whole genome shotgun (WGS) entry which is preliminary data.</text>
</comment>
<gene>
    <name evidence="9" type="ORF">KIV10_00270</name>
</gene>
<reference evidence="9 10" key="1">
    <citation type="submission" date="2021-05" db="EMBL/GenBank/DDBJ databases">
        <title>Aequorivita echinoideorum JCM 30378 genome.</title>
        <authorList>
            <person name="Zhang H."/>
            <person name="Li C."/>
        </authorList>
    </citation>
    <scope>NUCLEOTIDE SEQUENCE [LARGE SCALE GENOMIC DNA]</scope>
    <source>
        <strain evidence="9 10">JCM30378</strain>
    </source>
</reference>
<feature type="domain" description="RagB/SusD" evidence="7">
    <location>
        <begin position="338"/>
        <end position="478"/>
    </location>
</feature>
<dbReference type="InterPro" id="IPR012944">
    <property type="entry name" value="SusD_RagB_dom"/>
</dbReference>